<dbReference type="InterPro" id="IPR052787">
    <property type="entry name" value="MAVS"/>
</dbReference>
<keyword evidence="2" id="KW-1185">Reference proteome</keyword>
<dbReference type="PANTHER" id="PTHR21446:SF12">
    <property type="entry name" value="POTASSIUM CHANNEL TETRAMERIZATION DOMAIN CONTAINING 1"/>
    <property type="match status" value="1"/>
</dbReference>
<organism evidence="1 2">
    <name type="scientific">Gigaspora margarita</name>
    <dbReference type="NCBI Taxonomy" id="4874"/>
    <lineage>
        <taxon>Eukaryota</taxon>
        <taxon>Fungi</taxon>
        <taxon>Fungi incertae sedis</taxon>
        <taxon>Mucoromycota</taxon>
        <taxon>Glomeromycotina</taxon>
        <taxon>Glomeromycetes</taxon>
        <taxon>Diversisporales</taxon>
        <taxon>Gigasporaceae</taxon>
        <taxon>Gigaspora</taxon>
    </lineage>
</organism>
<protein>
    <submittedName>
        <fullName evidence="1">20021_t:CDS:1</fullName>
    </submittedName>
</protein>
<dbReference type="PANTHER" id="PTHR21446">
    <property type="entry name" value="DUF3504 DOMAIN-CONTAINING PROTEIN"/>
    <property type="match status" value="1"/>
</dbReference>
<evidence type="ECO:0000313" key="1">
    <source>
        <dbReference type="EMBL" id="CAG8691453.1"/>
    </source>
</evidence>
<gene>
    <name evidence="1" type="ORF">GMARGA_LOCUS11544</name>
</gene>
<name>A0ABN7UWI6_GIGMA</name>
<reference evidence="1 2" key="1">
    <citation type="submission" date="2021-06" db="EMBL/GenBank/DDBJ databases">
        <authorList>
            <person name="Kallberg Y."/>
            <person name="Tangrot J."/>
            <person name="Rosling A."/>
        </authorList>
    </citation>
    <scope>NUCLEOTIDE SEQUENCE [LARGE SCALE GENOMIC DNA]</scope>
    <source>
        <strain evidence="1 2">120-4 pot B 10/14</strain>
    </source>
</reference>
<accession>A0ABN7UWI6</accession>
<comment type="caution">
    <text evidence="1">The sequence shown here is derived from an EMBL/GenBank/DDBJ whole genome shotgun (WGS) entry which is preliminary data.</text>
</comment>
<evidence type="ECO:0000313" key="2">
    <source>
        <dbReference type="Proteomes" id="UP000789901"/>
    </source>
</evidence>
<dbReference type="EMBL" id="CAJVQB010006780">
    <property type="protein sequence ID" value="CAG8691453.1"/>
    <property type="molecule type" value="Genomic_DNA"/>
</dbReference>
<proteinExistence type="predicted"/>
<sequence length="162" mass="18661">MNKRSNFLPSNDQLAALAKERVSKNTVKNTEGWINIMNQWWSDVNYKEPLENQDKETIELQVSQFLCGITTKNGGYYSRTSLKNALSAINQHLQNVKPVWRYNLHNKDDFPDLYAQFDGLLKDMKKKGLGESKSMNGLTIEEIRHILNHKVLDLNTPLGLLK</sequence>
<dbReference type="Proteomes" id="UP000789901">
    <property type="component" value="Unassembled WGS sequence"/>
</dbReference>